<proteinExistence type="inferred from homology"/>
<comment type="similarity">
    <text evidence="10">Belongs to the NadD family.</text>
</comment>
<dbReference type="RefSeq" id="WP_378142632.1">
    <property type="nucleotide sequence ID" value="NZ_JBHSEF010000026.1"/>
</dbReference>
<accession>A0ABV8UXM6</accession>
<keyword evidence="13" id="KW-1185">Reference proteome</keyword>
<comment type="caution">
    <text evidence="12">The sequence shown here is derived from an EMBL/GenBank/DDBJ whole genome shotgun (WGS) entry which is preliminary data.</text>
</comment>
<dbReference type="NCBIfam" id="TIGR00125">
    <property type="entry name" value="cyt_tran_rel"/>
    <property type="match status" value="1"/>
</dbReference>
<dbReference type="InterPro" id="IPR014729">
    <property type="entry name" value="Rossmann-like_a/b/a_fold"/>
</dbReference>
<dbReference type="EC" id="2.7.7.18" evidence="10"/>
<dbReference type="Pfam" id="PF01467">
    <property type="entry name" value="CTP_transf_like"/>
    <property type="match status" value="1"/>
</dbReference>
<evidence type="ECO:0000256" key="2">
    <source>
        <dbReference type="ARBA" id="ARBA00005019"/>
    </source>
</evidence>
<organism evidence="12 13">
    <name type="scientific">Chryseomicrobium palamuruense</name>
    <dbReference type="NCBI Taxonomy" id="682973"/>
    <lineage>
        <taxon>Bacteria</taxon>
        <taxon>Bacillati</taxon>
        <taxon>Bacillota</taxon>
        <taxon>Bacilli</taxon>
        <taxon>Bacillales</taxon>
        <taxon>Caryophanaceae</taxon>
        <taxon>Chryseomicrobium</taxon>
    </lineage>
</organism>
<name>A0ABV8UXM6_9BACL</name>
<keyword evidence="6 10" id="KW-0547">Nucleotide-binding</keyword>
<comment type="catalytic activity">
    <reaction evidence="9 10">
        <text>nicotinate beta-D-ribonucleotide + ATP + H(+) = deamido-NAD(+) + diphosphate</text>
        <dbReference type="Rhea" id="RHEA:22860"/>
        <dbReference type="ChEBI" id="CHEBI:15378"/>
        <dbReference type="ChEBI" id="CHEBI:30616"/>
        <dbReference type="ChEBI" id="CHEBI:33019"/>
        <dbReference type="ChEBI" id="CHEBI:57502"/>
        <dbReference type="ChEBI" id="CHEBI:58437"/>
        <dbReference type="EC" id="2.7.7.18"/>
    </reaction>
</comment>
<keyword evidence="4 10" id="KW-0808">Transferase</keyword>
<protein>
    <recommendedName>
        <fullName evidence="10">Probable nicotinate-nucleotide adenylyltransferase</fullName>
        <ecNumber evidence="10">2.7.7.18</ecNumber>
    </recommendedName>
    <alternativeName>
        <fullName evidence="10">Deamido-NAD(+) diphosphorylase</fullName>
    </alternativeName>
    <alternativeName>
        <fullName evidence="10">Deamido-NAD(+) pyrophosphorylase</fullName>
    </alternativeName>
    <alternativeName>
        <fullName evidence="10">Nicotinate mononucleotide adenylyltransferase</fullName>
        <shortName evidence="10">NaMN adenylyltransferase</shortName>
    </alternativeName>
</protein>
<comment type="pathway">
    <text evidence="2 10">Cofactor biosynthesis; NAD(+) biosynthesis; deamido-NAD(+) from nicotinate D-ribonucleotide: step 1/1.</text>
</comment>
<keyword evidence="8 10" id="KW-0520">NAD</keyword>
<evidence type="ECO:0000313" key="12">
    <source>
        <dbReference type="EMBL" id="MFC4356077.1"/>
    </source>
</evidence>
<dbReference type="Proteomes" id="UP001595733">
    <property type="component" value="Unassembled WGS sequence"/>
</dbReference>
<evidence type="ECO:0000256" key="10">
    <source>
        <dbReference type="HAMAP-Rule" id="MF_00244"/>
    </source>
</evidence>
<dbReference type="NCBIfam" id="NF000841">
    <property type="entry name" value="PRK00071.1-4"/>
    <property type="match status" value="1"/>
</dbReference>
<feature type="domain" description="Cytidyltransferase-like" evidence="11">
    <location>
        <begin position="7"/>
        <end position="163"/>
    </location>
</feature>
<evidence type="ECO:0000313" key="13">
    <source>
        <dbReference type="Proteomes" id="UP001595733"/>
    </source>
</evidence>
<dbReference type="GO" id="GO:0004515">
    <property type="term" value="F:nicotinate-nucleotide adenylyltransferase activity"/>
    <property type="evidence" value="ECO:0007669"/>
    <property type="project" value="UniProtKB-EC"/>
</dbReference>
<evidence type="ECO:0000256" key="5">
    <source>
        <dbReference type="ARBA" id="ARBA00022695"/>
    </source>
</evidence>
<dbReference type="InterPro" id="IPR004821">
    <property type="entry name" value="Cyt_trans-like"/>
</dbReference>
<dbReference type="CDD" id="cd02165">
    <property type="entry name" value="NMNAT"/>
    <property type="match status" value="1"/>
</dbReference>
<evidence type="ECO:0000256" key="6">
    <source>
        <dbReference type="ARBA" id="ARBA00022741"/>
    </source>
</evidence>
<keyword evidence="5 10" id="KW-0548">Nucleotidyltransferase</keyword>
<dbReference type="SUPFAM" id="SSF52374">
    <property type="entry name" value="Nucleotidylyl transferase"/>
    <property type="match status" value="1"/>
</dbReference>
<keyword evidence="3 10" id="KW-0662">Pyridine nucleotide biosynthesis</keyword>
<dbReference type="InterPro" id="IPR005248">
    <property type="entry name" value="NadD/NMNAT"/>
</dbReference>
<evidence type="ECO:0000256" key="3">
    <source>
        <dbReference type="ARBA" id="ARBA00022642"/>
    </source>
</evidence>
<dbReference type="PANTHER" id="PTHR39321:SF3">
    <property type="entry name" value="PHOSPHOPANTETHEINE ADENYLYLTRANSFERASE"/>
    <property type="match status" value="1"/>
</dbReference>
<sequence>MKQRIGILGGTFNPPHYGHLLIANEVKQQLALDELVFLPNALSPFKQIDQRVNDTQRVEMLSLALSELPESRIETLELSRGGISYTYDTMVELSENYPNSEIFFIIGADQVEKLSAWYRIDELIKLVTLVAVPRPGYKLFTSYDVQQVMIPMLDVSSTELRKRLANRKTVKFLMPDSVATYCEVNRLYDDA</sequence>
<evidence type="ECO:0000259" key="11">
    <source>
        <dbReference type="Pfam" id="PF01467"/>
    </source>
</evidence>
<evidence type="ECO:0000256" key="1">
    <source>
        <dbReference type="ARBA" id="ARBA00002324"/>
    </source>
</evidence>
<comment type="function">
    <text evidence="1 10">Catalyzes the reversible adenylation of nicotinate mononucleotide (NaMN) to nicotinic acid adenine dinucleotide (NaAD).</text>
</comment>
<evidence type="ECO:0000256" key="9">
    <source>
        <dbReference type="ARBA" id="ARBA00048721"/>
    </source>
</evidence>
<dbReference type="PANTHER" id="PTHR39321">
    <property type="entry name" value="NICOTINATE-NUCLEOTIDE ADENYLYLTRANSFERASE-RELATED"/>
    <property type="match status" value="1"/>
</dbReference>
<dbReference type="HAMAP" id="MF_00244">
    <property type="entry name" value="NaMN_adenylyltr"/>
    <property type="match status" value="1"/>
</dbReference>
<reference evidence="13" key="1">
    <citation type="journal article" date="2019" name="Int. J. Syst. Evol. Microbiol.">
        <title>The Global Catalogue of Microorganisms (GCM) 10K type strain sequencing project: providing services to taxonomists for standard genome sequencing and annotation.</title>
        <authorList>
            <consortium name="The Broad Institute Genomics Platform"/>
            <consortium name="The Broad Institute Genome Sequencing Center for Infectious Disease"/>
            <person name="Wu L."/>
            <person name="Ma J."/>
        </authorList>
    </citation>
    <scope>NUCLEOTIDE SEQUENCE [LARGE SCALE GENOMIC DNA]</scope>
    <source>
        <strain evidence="13">CCUG 50353</strain>
    </source>
</reference>
<keyword evidence="7 10" id="KW-0067">ATP-binding</keyword>
<dbReference type="NCBIfam" id="NF000840">
    <property type="entry name" value="PRK00071.1-3"/>
    <property type="match status" value="1"/>
</dbReference>
<dbReference type="NCBIfam" id="TIGR00482">
    <property type="entry name" value="nicotinate (nicotinamide) nucleotide adenylyltransferase"/>
    <property type="match status" value="1"/>
</dbReference>
<evidence type="ECO:0000256" key="8">
    <source>
        <dbReference type="ARBA" id="ARBA00023027"/>
    </source>
</evidence>
<evidence type="ECO:0000256" key="4">
    <source>
        <dbReference type="ARBA" id="ARBA00022679"/>
    </source>
</evidence>
<gene>
    <name evidence="10" type="primary">nadD</name>
    <name evidence="12" type="ORF">ACFO0S_13535</name>
</gene>
<dbReference type="EMBL" id="JBHSEF010000026">
    <property type="protein sequence ID" value="MFC4356077.1"/>
    <property type="molecule type" value="Genomic_DNA"/>
</dbReference>
<dbReference type="Gene3D" id="3.40.50.620">
    <property type="entry name" value="HUPs"/>
    <property type="match status" value="1"/>
</dbReference>
<evidence type="ECO:0000256" key="7">
    <source>
        <dbReference type="ARBA" id="ARBA00022840"/>
    </source>
</evidence>